<dbReference type="AlphaFoldDB" id="A0A4R9LVJ2"/>
<accession>A0A4R9LVJ2</accession>
<dbReference type="OrthoDB" id="326320at2"/>
<dbReference type="SUPFAM" id="SSF46785">
    <property type="entry name" value="Winged helix' DNA-binding domain"/>
    <property type="match status" value="1"/>
</dbReference>
<proteinExistence type="predicted"/>
<protein>
    <submittedName>
        <fullName evidence="1">Helix-turn-helix domain-containing protein</fullName>
    </submittedName>
</protein>
<reference evidence="1" key="1">
    <citation type="journal article" date="2019" name="PLoS Negl. Trop. Dis.">
        <title>Revisiting the worldwide diversity of Leptospira species in the environment.</title>
        <authorList>
            <person name="Vincent A.T."/>
            <person name="Schiettekatte O."/>
            <person name="Bourhy P."/>
            <person name="Veyrier F.J."/>
            <person name="Picardeau M."/>
        </authorList>
    </citation>
    <scope>NUCLEOTIDE SEQUENCE [LARGE SCALE GENOMIC DNA]</scope>
    <source>
        <strain evidence="1">201400974</strain>
    </source>
</reference>
<dbReference type="RefSeq" id="WP_135763035.1">
    <property type="nucleotide sequence ID" value="NZ_RQHV01000027.1"/>
</dbReference>
<gene>
    <name evidence="1" type="ORF">EHS11_03525</name>
</gene>
<dbReference type="EMBL" id="RQHV01000027">
    <property type="protein sequence ID" value="TGN13705.1"/>
    <property type="molecule type" value="Genomic_DNA"/>
</dbReference>
<evidence type="ECO:0000313" key="1">
    <source>
        <dbReference type="EMBL" id="TGN13705.1"/>
    </source>
</evidence>
<keyword evidence="2" id="KW-1185">Reference proteome</keyword>
<sequence>MKRTLRLPVWVQDLELPMTAKILLAEIESLHRNKGCFASNFYLAELLGIEVNTVAKNLSVLRKKGFLQTVSFDGRKRVMIPVGVGESETGSQERFVKTSKADWEKNPSPIFLNKNSTKKYIKEKESGPVISLENQISRFSPSTRKMIFDNLSLTENGSWKLRDGLSKRMTVILESILSNRG</sequence>
<name>A0A4R9LVJ2_9LEPT</name>
<organism evidence="1 2">
    <name type="scientific">Leptospira ilyithenensis</name>
    <dbReference type="NCBI Taxonomy" id="2484901"/>
    <lineage>
        <taxon>Bacteria</taxon>
        <taxon>Pseudomonadati</taxon>
        <taxon>Spirochaetota</taxon>
        <taxon>Spirochaetia</taxon>
        <taxon>Leptospirales</taxon>
        <taxon>Leptospiraceae</taxon>
        <taxon>Leptospira</taxon>
    </lineage>
</organism>
<dbReference type="Pfam" id="PF13730">
    <property type="entry name" value="HTH_36"/>
    <property type="match status" value="1"/>
</dbReference>
<dbReference type="InterPro" id="IPR036390">
    <property type="entry name" value="WH_DNA-bd_sf"/>
</dbReference>
<evidence type="ECO:0000313" key="2">
    <source>
        <dbReference type="Proteomes" id="UP000298264"/>
    </source>
</evidence>
<comment type="caution">
    <text evidence="1">The sequence shown here is derived from an EMBL/GenBank/DDBJ whole genome shotgun (WGS) entry which is preliminary data.</text>
</comment>
<dbReference type="Proteomes" id="UP000298264">
    <property type="component" value="Unassembled WGS sequence"/>
</dbReference>